<keyword evidence="2" id="KW-1133">Transmembrane helix</keyword>
<dbReference type="SUPFAM" id="SSF47413">
    <property type="entry name" value="lambda repressor-like DNA-binding domains"/>
    <property type="match status" value="1"/>
</dbReference>
<dbReference type="SMART" id="SM00530">
    <property type="entry name" value="HTH_XRE"/>
    <property type="match status" value="1"/>
</dbReference>
<dbReference type="EMBL" id="FQVY01000001">
    <property type="protein sequence ID" value="SHF87789.1"/>
    <property type="molecule type" value="Genomic_DNA"/>
</dbReference>
<dbReference type="InterPro" id="IPR010982">
    <property type="entry name" value="Lambda_DNA-bd_dom_sf"/>
</dbReference>
<protein>
    <submittedName>
        <fullName evidence="4">DNA-binding transcriptional regulator, XRE-family HTH domain</fullName>
    </submittedName>
</protein>
<dbReference type="PROSITE" id="PS50943">
    <property type="entry name" value="HTH_CROC1"/>
    <property type="match status" value="1"/>
</dbReference>
<dbReference type="Proteomes" id="UP000184089">
    <property type="component" value="Unassembled WGS sequence"/>
</dbReference>
<feature type="transmembrane region" description="Helical" evidence="2">
    <location>
        <begin position="178"/>
        <end position="198"/>
    </location>
</feature>
<keyword evidence="1 4" id="KW-0238">DNA-binding</keyword>
<evidence type="ECO:0000256" key="1">
    <source>
        <dbReference type="ARBA" id="ARBA00023125"/>
    </source>
</evidence>
<organism evidence="4 5">
    <name type="scientific">Bittarella massiliensis</name>
    <name type="common">ex Durand et al. 2017</name>
    <dbReference type="NCBI Taxonomy" id="1720313"/>
    <lineage>
        <taxon>Bacteria</taxon>
        <taxon>Bacillati</taxon>
        <taxon>Bacillota</taxon>
        <taxon>Clostridia</taxon>
        <taxon>Eubacteriales</taxon>
        <taxon>Oscillospiraceae</taxon>
        <taxon>Bittarella (ex Durand et al. 2017)</taxon>
    </lineage>
</organism>
<keyword evidence="2" id="KW-0812">Transmembrane</keyword>
<evidence type="ECO:0000313" key="5">
    <source>
        <dbReference type="Proteomes" id="UP000184089"/>
    </source>
</evidence>
<evidence type="ECO:0000259" key="3">
    <source>
        <dbReference type="PROSITE" id="PS50943"/>
    </source>
</evidence>
<dbReference type="PANTHER" id="PTHR46558:SF13">
    <property type="entry name" value="HTH-TYPE TRANSCRIPTIONAL REGULATOR IMMR"/>
    <property type="match status" value="1"/>
</dbReference>
<name>A0AAQ1MCP8_9FIRM</name>
<dbReference type="PANTHER" id="PTHR46558">
    <property type="entry name" value="TRACRIPTIONAL REGULATORY PROTEIN-RELATED-RELATED"/>
    <property type="match status" value="1"/>
</dbReference>
<gene>
    <name evidence="4" type="ORF">SAMN05444424_1014</name>
</gene>
<evidence type="ECO:0000313" key="4">
    <source>
        <dbReference type="EMBL" id="SHF87789.1"/>
    </source>
</evidence>
<dbReference type="AlphaFoldDB" id="A0AAQ1MCP8"/>
<feature type="domain" description="HTH cro/C1-type" evidence="3">
    <location>
        <begin position="7"/>
        <end position="61"/>
    </location>
</feature>
<reference evidence="5" key="1">
    <citation type="submission" date="2016-11" db="EMBL/GenBank/DDBJ databases">
        <authorList>
            <person name="Jaros S."/>
            <person name="Januszkiewicz K."/>
            <person name="Wedrychowicz H."/>
        </authorList>
    </citation>
    <scope>NUCLEOTIDE SEQUENCE [LARGE SCALE GENOMIC DNA]</scope>
    <source>
        <strain evidence="5">DSM 4029</strain>
    </source>
</reference>
<comment type="caution">
    <text evidence="4">The sequence shown here is derived from an EMBL/GenBank/DDBJ whole genome shotgun (WGS) entry which is preliminary data.</text>
</comment>
<feature type="transmembrane region" description="Helical" evidence="2">
    <location>
        <begin position="120"/>
        <end position="138"/>
    </location>
</feature>
<dbReference type="Gene3D" id="1.10.260.40">
    <property type="entry name" value="lambda repressor-like DNA-binding domains"/>
    <property type="match status" value="1"/>
</dbReference>
<keyword evidence="2" id="KW-0472">Membrane</keyword>
<dbReference type="RefSeq" id="WP_021660487.1">
    <property type="nucleotide sequence ID" value="NZ_FQVY01000001.1"/>
</dbReference>
<accession>A0AAQ1MCP8</accession>
<sequence length="200" mass="22175">MSLSENIREARLQAGLSQEQMAEALEVSRQAISRWERGASRPSTANLVALAELFHRSVEQLTGRYASSLQVEEGAKRICDRCGRRAIFYGDPGRESAFCSEDCRAVYGREMAGIQKHLKWFWAGIVLSCLLMVGGSLFQSRFPVNYTVGGGMTLLGATFVLFPFCTPQTYAKLGLRRASILGRVLGCAVELYGLYILFWG</sequence>
<proteinExistence type="predicted"/>
<dbReference type="GO" id="GO:0003677">
    <property type="term" value="F:DNA binding"/>
    <property type="evidence" value="ECO:0007669"/>
    <property type="project" value="UniProtKB-KW"/>
</dbReference>
<feature type="transmembrane region" description="Helical" evidence="2">
    <location>
        <begin position="144"/>
        <end position="166"/>
    </location>
</feature>
<dbReference type="CDD" id="cd00093">
    <property type="entry name" value="HTH_XRE"/>
    <property type="match status" value="1"/>
</dbReference>
<dbReference type="Pfam" id="PF01381">
    <property type="entry name" value="HTH_3"/>
    <property type="match status" value="1"/>
</dbReference>
<evidence type="ECO:0000256" key="2">
    <source>
        <dbReference type="SAM" id="Phobius"/>
    </source>
</evidence>
<dbReference type="InterPro" id="IPR001387">
    <property type="entry name" value="Cro/C1-type_HTH"/>
</dbReference>